<dbReference type="GO" id="GO:0016887">
    <property type="term" value="F:ATP hydrolysis activity"/>
    <property type="evidence" value="ECO:0007669"/>
    <property type="project" value="InterPro"/>
</dbReference>
<evidence type="ECO:0000256" key="3">
    <source>
        <dbReference type="ARBA" id="ARBA00022840"/>
    </source>
</evidence>
<evidence type="ECO:0000256" key="1">
    <source>
        <dbReference type="ARBA" id="ARBA00022737"/>
    </source>
</evidence>
<organism evidence="7 8">
    <name type="scientific">Bathycoccus prasinos</name>
    <dbReference type="NCBI Taxonomy" id="41875"/>
    <lineage>
        <taxon>Eukaryota</taxon>
        <taxon>Viridiplantae</taxon>
        <taxon>Chlorophyta</taxon>
        <taxon>Mamiellophyceae</taxon>
        <taxon>Mamiellales</taxon>
        <taxon>Bathycoccaceae</taxon>
        <taxon>Bathycoccus</taxon>
    </lineage>
</organism>
<sequence>MTMRMHSFTSPTTFITGRSRNCPKRSVCVVVAKASLSDENSFKRRDSIKTNAKKKGGAAQEQKFDWENDFDDDFVPAGKAKKNKKKQTPAKAAAPPSPLPSTPPSTPPPPPSPPRREREVEEREEVKETPVVAEADAVAAAATTGQADEEEEEEDEFAKKKRLAQEKKAALLEAKKREYELAQKEAKEMAEQATMAQAKREEEERASAAAAEAEQTEHAEKEREEEEVRAAKEKDAAEKAKVLADAAKAKEAAAAAAATAAAAAPAAQTTTNETEEKPTTQKKNKEDYMIPEHLKDIFSNDKKRSLKRTAGAVTTGVRVENIKKTFTQQEVLTDVTWDCKKGERVGLVGWNGAGKTTQLKIIMGEIEQDEGEVLLANNVKIGYLTQEFEVKGTNTVREEFLASFGDESEVLKNLERVQKALEDNPSAELTQLLVDKLNELQRQADRMDLFNMERLIDKIMPELGFVPEDNDRLVSSFSGGWQMRISVGKILLQEPGLLLLDEPTNHIDLNTIQWLESYLKNVDVPLVCVSHDREFLDQICNKIVEVERGVATTYKGNYSDYRREKETKAMQTYVAWEKWNKEVSRQRELIQRLAGGGQSGRATAAQKALDKLMEDPIMKPWEEKSRRFRFPDAPRSSQIVAQVRGLSHGYDEKTLFQNVNLQIDRSERVAMIGDNGCGKSTMMRLIQGKEAPKAGEARLGDKELCKVNYFYQNQAEDLDGDVGVLETLVRAAPDEPLNQLKALLGRMAFNTSYHDRPVNFLSGGEKARLALAKFMVTPANVLFLDEPTNHLDIPSKQMLEEALQSFEGTVLAISHDRFFLRQIATRVLAFDEGKITDYEGDYAYYLSKNDKAGSRDQILTAKKKEIEKTQIVSKSKMSKAEKAKLKKEKAKAFGGGSGQAKVNKNAGRWN</sequence>
<dbReference type="AlphaFoldDB" id="K8EMV7"/>
<gene>
    <name evidence="7" type="ordered locus">Bathy14g01210</name>
</gene>
<dbReference type="GeneID" id="19011669"/>
<dbReference type="PROSITE" id="PS00211">
    <property type="entry name" value="ABC_TRANSPORTER_1"/>
    <property type="match status" value="2"/>
</dbReference>
<dbReference type="SMART" id="SM00382">
    <property type="entry name" value="AAA"/>
    <property type="match status" value="2"/>
</dbReference>
<proteinExistence type="inferred from homology"/>
<feature type="compositionally biased region" description="Polar residues" evidence="5">
    <location>
        <begin position="7"/>
        <end position="19"/>
    </location>
</feature>
<feature type="domain" description="ABC transporter" evidence="6">
    <location>
        <begin position="641"/>
        <end position="857"/>
    </location>
</feature>
<feature type="compositionally biased region" description="Basic and acidic residues" evidence="5">
    <location>
        <begin position="274"/>
        <end position="285"/>
    </location>
</feature>
<keyword evidence="2" id="KW-0547">Nucleotide-binding</keyword>
<dbReference type="PROSITE" id="PS50893">
    <property type="entry name" value="ABC_TRANSPORTER_2"/>
    <property type="match status" value="2"/>
</dbReference>
<protein>
    <submittedName>
        <fullName evidence="7">ABC transporter related</fullName>
    </submittedName>
</protein>
<feature type="region of interest" description="Disordered" evidence="5">
    <location>
        <begin position="1"/>
        <end position="20"/>
    </location>
</feature>
<accession>K8EMV7</accession>
<feature type="compositionally biased region" description="Basic and acidic residues" evidence="5">
    <location>
        <begin position="215"/>
        <end position="238"/>
    </location>
</feature>
<reference evidence="7 8" key="1">
    <citation type="submission" date="2011-10" db="EMBL/GenBank/DDBJ databases">
        <authorList>
            <person name="Genoscope - CEA"/>
        </authorList>
    </citation>
    <scope>NUCLEOTIDE SEQUENCE [LARGE SCALE GENOMIC DNA]</scope>
    <source>
        <strain evidence="7 8">RCC 1105</strain>
    </source>
</reference>
<dbReference type="Gene3D" id="3.40.50.300">
    <property type="entry name" value="P-loop containing nucleotide triphosphate hydrolases"/>
    <property type="match status" value="2"/>
</dbReference>
<evidence type="ECO:0000256" key="4">
    <source>
        <dbReference type="ARBA" id="ARBA00061344"/>
    </source>
</evidence>
<dbReference type="STRING" id="41875.K8EMV7"/>
<feature type="compositionally biased region" description="Acidic residues" evidence="5">
    <location>
        <begin position="147"/>
        <end position="156"/>
    </location>
</feature>
<feature type="compositionally biased region" description="Basic residues" evidence="5">
    <location>
        <begin position="79"/>
        <end position="88"/>
    </location>
</feature>
<dbReference type="Pfam" id="PF12848">
    <property type="entry name" value="ABC_tran_Xtn"/>
    <property type="match status" value="1"/>
</dbReference>
<dbReference type="CDD" id="cd03221">
    <property type="entry name" value="ABCF_EF-3"/>
    <property type="match status" value="2"/>
</dbReference>
<feature type="compositionally biased region" description="Basic and acidic residues" evidence="5">
    <location>
        <begin position="114"/>
        <end position="128"/>
    </location>
</feature>
<dbReference type="InterPro" id="IPR003593">
    <property type="entry name" value="AAA+_ATPase"/>
</dbReference>
<keyword evidence="8" id="KW-1185">Reference proteome</keyword>
<evidence type="ECO:0000313" key="7">
    <source>
        <dbReference type="EMBL" id="CCO19552.1"/>
    </source>
</evidence>
<feature type="region of interest" description="Disordered" evidence="5">
    <location>
        <begin position="263"/>
        <end position="285"/>
    </location>
</feature>
<comment type="similarity">
    <text evidence="4">Belongs to the ABC transporter superfamily. ABCF family. EF3 (TC 3.A.1.121) subfamily.</text>
</comment>
<dbReference type="InterPro" id="IPR032781">
    <property type="entry name" value="ABC_tran_Xtn"/>
</dbReference>
<dbReference type="GO" id="GO:0003676">
    <property type="term" value="F:nucleic acid binding"/>
    <property type="evidence" value="ECO:0007669"/>
    <property type="project" value="UniProtKB-ARBA"/>
</dbReference>
<evidence type="ECO:0000313" key="8">
    <source>
        <dbReference type="Proteomes" id="UP000198341"/>
    </source>
</evidence>
<evidence type="ECO:0000259" key="6">
    <source>
        <dbReference type="PROSITE" id="PS50893"/>
    </source>
</evidence>
<dbReference type="eggNOG" id="KOG0927">
    <property type="taxonomic scope" value="Eukaryota"/>
</dbReference>
<feature type="compositionally biased region" description="Pro residues" evidence="5">
    <location>
        <begin position="95"/>
        <end position="113"/>
    </location>
</feature>
<evidence type="ECO:0000256" key="5">
    <source>
        <dbReference type="SAM" id="MobiDB-lite"/>
    </source>
</evidence>
<feature type="region of interest" description="Disordered" evidence="5">
    <location>
        <begin position="887"/>
        <end position="910"/>
    </location>
</feature>
<dbReference type="OrthoDB" id="2110130at2759"/>
<dbReference type="EMBL" id="FO082265">
    <property type="protein sequence ID" value="CCO19552.1"/>
    <property type="molecule type" value="Genomic_DNA"/>
</dbReference>
<dbReference type="FunFam" id="3.40.50.300:FF:000309">
    <property type="entry name" value="ABC transporter ATP-binding protein"/>
    <property type="match status" value="1"/>
</dbReference>
<dbReference type="GO" id="GO:0005524">
    <property type="term" value="F:ATP binding"/>
    <property type="evidence" value="ECO:0007669"/>
    <property type="project" value="UniProtKB-KW"/>
</dbReference>
<dbReference type="FunFam" id="3.40.50.300:FF:000011">
    <property type="entry name" value="Putative ABC transporter ATP-binding component"/>
    <property type="match status" value="1"/>
</dbReference>
<dbReference type="SUPFAM" id="SSF52540">
    <property type="entry name" value="P-loop containing nucleoside triphosphate hydrolases"/>
    <property type="match status" value="2"/>
</dbReference>
<keyword evidence="3" id="KW-0067">ATP-binding</keyword>
<evidence type="ECO:0000256" key="2">
    <source>
        <dbReference type="ARBA" id="ARBA00022741"/>
    </source>
</evidence>
<feature type="domain" description="ABC transporter" evidence="6">
    <location>
        <begin position="317"/>
        <end position="573"/>
    </location>
</feature>
<dbReference type="InterPro" id="IPR051309">
    <property type="entry name" value="ABCF_ATPase"/>
</dbReference>
<dbReference type="PANTHER" id="PTHR42855">
    <property type="entry name" value="ABC TRANSPORTER ATP-BINDING SUBUNIT"/>
    <property type="match status" value="1"/>
</dbReference>
<dbReference type="InterPro" id="IPR027417">
    <property type="entry name" value="P-loop_NTPase"/>
</dbReference>
<feature type="compositionally biased region" description="Low complexity" evidence="5">
    <location>
        <begin position="129"/>
        <end position="146"/>
    </location>
</feature>
<dbReference type="PANTHER" id="PTHR42855:SF1">
    <property type="entry name" value="ABC TRANSPORTER DOMAIN-CONTAINING PROTEIN"/>
    <property type="match status" value="1"/>
</dbReference>
<dbReference type="RefSeq" id="XP_007509095.1">
    <property type="nucleotide sequence ID" value="XM_007509033.1"/>
</dbReference>
<feature type="compositionally biased region" description="Low complexity" evidence="5">
    <location>
        <begin position="263"/>
        <end position="272"/>
    </location>
</feature>
<dbReference type="InterPro" id="IPR017871">
    <property type="entry name" value="ABC_transporter-like_CS"/>
</dbReference>
<dbReference type="Proteomes" id="UP000198341">
    <property type="component" value="Chromosome 14"/>
</dbReference>
<dbReference type="Pfam" id="PF00005">
    <property type="entry name" value="ABC_tran"/>
    <property type="match status" value="2"/>
</dbReference>
<keyword evidence="1" id="KW-0677">Repeat</keyword>
<feature type="region of interest" description="Disordered" evidence="5">
    <location>
        <begin position="186"/>
        <end position="238"/>
    </location>
</feature>
<dbReference type="InterPro" id="IPR003439">
    <property type="entry name" value="ABC_transporter-like_ATP-bd"/>
</dbReference>
<dbReference type="KEGG" id="bpg:Bathy14g01210"/>
<name>K8EMV7_9CHLO</name>
<feature type="region of interest" description="Disordered" evidence="5">
    <location>
        <begin position="38"/>
        <end position="161"/>
    </location>
</feature>